<evidence type="ECO:0008006" key="3">
    <source>
        <dbReference type="Google" id="ProtNLM"/>
    </source>
</evidence>
<accession>A7ML19</accession>
<dbReference type="SUPFAM" id="SSF160631">
    <property type="entry name" value="SMI1/KNR4-like"/>
    <property type="match status" value="1"/>
</dbReference>
<keyword evidence="2" id="KW-1185">Reference proteome</keyword>
<dbReference type="Pfam" id="PF14568">
    <property type="entry name" value="SUKH_6"/>
    <property type="match status" value="1"/>
</dbReference>
<dbReference type="Proteomes" id="UP000000260">
    <property type="component" value="Chromosome"/>
</dbReference>
<dbReference type="InterPro" id="IPR037883">
    <property type="entry name" value="Knr4/Smi1-like_sf"/>
</dbReference>
<dbReference type="RefSeq" id="WP_012126129.1">
    <property type="nucleotide sequence ID" value="NC_009778.1"/>
</dbReference>
<dbReference type="EMBL" id="CP000783">
    <property type="protein sequence ID" value="ABU79084.1"/>
    <property type="molecule type" value="Genomic_DNA"/>
</dbReference>
<dbReference type="KEGG" id="esa:ESA_03898"/>
<reference evidence="1 2" key="1">
    <citation type="journal article" date="2010" name="PLoS ONE">
        <title>Genome sequence of Cronobacter sakazakii BAA-894 and comparative genomic hybridization analysis with other Cronobacter species.</title>
        <authorList>
            <person name="Kucerova E."/>
            <person name="Clifton S.W."/>
            <person name="Xia X.Q."/>
            <person name="Long F."/>
            <person name="Porwollik S."/>
            <person name="Fulton L."/>
            <person name="Fronick C."/>
            <person name="Minx P."/>
            <person name="Kyung K."/>
            <person name="Warren W."/>
            <person name="Fulton R."/>
            <person name="Feng D."/>
            <person name="Wollam A."/>
            <person name="Shah N."/>
            <person name="Bhonagiri V."/>
            <person name="Nash W.E."/>
            <person name="Hallsworth-Pepin K."/>
            <person name="Wilson R.K."/>
            <person name="McClelland M."/>
            <person name="Forsythe S.J."/>
        </authorList>
    </citation>
    <scope>NUCLEOTIDE SEQUENCE [LARGE SCALE GENOMIC DNA]</scope>
    <source>
        <strain evidence="1 2">ATCC BAA-894</strain>
    </source>
</reference>
<name>A7ML19_CROS8</name>
<organism evidence="1 2">
    <name type="scientific">Cronobacter sakazakii (strain ATCC BAA-894)</name>
    <name type="common">Enterobacter sakazakii</name>
    <dbReference type="NCBI Taxonomy" id="290339"/>
    <lineage>
        <taxon>Bacteria</taxon>
        <taxon>Pseudomonadati</taxon>
        <taxon>Pseudomonadota</taxon>
        <taxon>Gammaproteobacteria</taxon>
        <taxon>Enterobacterales</taxon>
        <taxon>Enterobacteriaceae</taxon>
        <taxon>Cronobacter</taxon>
    </lineage>
</organism>
<dbReference type="AlphaFoldDB" id="A7ML19"/>
<proteinExistence type="predicted"/>
<protein>
    <recommendedName>
        <fullName evidence="3">SMI1/KNR4 family protein</fullName>
    </recommendedName>
</protein>
<dbReference type="Gene3D" id="3.40.1580.10">
    <property type="entry name" value="SMI1/KNR4-like"/>
    <property type="match status" value="1"/>
</dbReference>
<dbReference type="HOGENOM" id="CLU_107171_0_0_6"/>
<evidence type="ECO:0000313" key="1">
    <source>
        <dbReference type="EMBL" id="ABU79084.1"/>
    </source>
</evidence>
<evidence type="ECO:0000313" key="2">
    <source>
        <dbReference type="Proteomes" id="UP000000260"/>
    </source>
</evidence>
<gene>
    <name evidence="1" type="ordered locus">ESA_03898</name>
</gene>
<sequence>MMINKLTQLLPPPASPSDSGKGKTWPLIAGSINFPPDYVDFINTYGSGRIADFIVIFNPFSKDENLSFFDQYNYILEDLNYLIESDKDYYKYKLYPEDNGFIPVGVTDNGDYIFWVVTSKGNSEQWGTAIIPARSPDVEYFECNLVSLIEQILDKSLKARSLPDTFPSQPVSFETL</sequence>